<evidence type="ECO:0000256" key="3">
    <source>
        <dbReference type="ARBA" id="ARBA00022692"/>
    </source>
</evidence>
<keyword evidence="5 6" id="KW-0472">Membrane</keyword>
<dbReference type="Proteomes" id="UP000256913">
    <property type="component" value="Unassembled WGS sequence"/>
</dbReference>
<dbReference type="AlphaFoldDB" id="A0A3D9ZEL0"/>
<feature type="transmembrane region" description="Helical" evidence="6">
    <location>
        <begin position="113"/>
        <end position="139"/>
    </location>
</feature>
<dbReference type="GO" id="GO:0005886">
    <property type="term" value="C:plasma membrane"/>
    <property type="evidence" value="ECO:0007669"/>
    <property type="project" value="UniProtKB-SubCell"/>
</dbReference>
<evidence type="ECO:0000256" key="5">
    <source>
        <dbReference type="ARBA" id="ARBA00023136"/>
    </source>
</evidence>
<dbReference type="Pfam" id="PF02687">
    <property type="entry name" value="FtsX"/>
    <property type="match status" value="2"/>
</dbReference>
<evidence type="ECO:0000313" key="9">
    <source>
        <dbReference type="Proteomes" id="UP000256913"/>
    </source>
</evidence>
<keyword evidence="9" id="KW-1185">Reference proteome</keyword>
<proteinExistence type="predicted"/>
<gene>
    <name evidence="8" type="ORF">DFJ67_1644</name>
</gene>
<keyword evidence="3 6" id="KW-0812">Transmembrane</keyword>
<feature type="transmembrane region" description="Helical" evidence="6">
    <location>
        <begin position="501"/>
        <end position="524"/>
    </location>
</feature>
<feature type="transmembrane region" description="Helical" evidence="6">
    <location>
        <begin position="244"/>
        <end position="269"/>
    </location>
</feature>
<feature type="transmembrane region" description="Helical" evidence="6">
    <location>
        <begin position="210"/>
        <end position="232"/>
    </location>
</feature>
<dbReference type="InterPro" id="IPR003838">
    <property type="entry name" value="ABC3_permease_C"/>
</dbReference>
<feature type="transmembrane region" description="Helical" evidence="6">
    <location>
        <begin position="592"/>
        <end position="615"/>
    </location>
</feature>
<dbReference type="RefSeq" id="WP_116067318.1">
    <property type="nucleotide sequence ID" value="NZ_BONB01000057.1"/>
</dbReference>
<accession>A0A3D9ZEL0</accession>
<feature type="transmembrane region" description="Helical" evidence="6">
    <location>
        <begin position="289"/>
        <end position="307"/>
    </location>
</feature>
<keyword evidence="4 6" id="KW-1133">Transmembrane helix</keyword>
<evidence type="ECO:0000256" key="6">
    <source>
        <dbReference type="SAM" id="Phobius"/>
    </source>
</evidence>
<feature type="domain" description="ABC3 transporter permease C-terminal" evidence="7">
    <location>
        <begin position="72"/>
        <end position="189"/>
    </location>
</feature>
<reference evidence="8 9" key="1">
    <citation type="submission" date="2018-08" db="EMBL/GenBank/DDBJ databases">
        <title>Sequencing the genomes of 1000 actinobacteria strains.</title>
        <authorList>
            <person name="Klenk H.-P."/>
        </authorList>
    </citation>
    <scope>NUCLEOTIDE SEQUENCE [LARGE SCALE GENOMIC DNA]</scope>
    <source>
        <strain evidence="8 9">DSM 44099</strain>
    </source>
</reference>
<feature type="transmembrane region" description="Helical" evidence="6">
    <location>
        <begin position="64"/>
        <end position="92"/>
    </location>
</feature>
<evidence type="ECO:0000256" key="4">
    <source>
        <dbReference type="ARBA" id="ARBA00022989"/>
    </source>
</evidence>
<sequence>MLRMSWSTFRDRWPVFVGAILSVCLGVALVQSSLLTLVSAATAKVPPGLPPEQERAIRDGYVGAISLLGMTLGLAVFVAVFVVSSTFAFTVAQRRRDLALLRMTGAARGQIRTLLVGEALLLGVLGSAFGALLGVPVMRLQGAMLDSFGFVPAGFTGQWRQWILGVSFGVGIGVAVVGVLAASRRASKVRPLEALREVGAAARVMTASRWVFGLLFLAGSIAMLILVASVGGEAALPLSICSSFTLVTAFAAFAPLIVPLVAAPFGLLFRGRLGVLAHANLRTGVRRSASTAAPIMVLVAFVVGMAGTTGTMTEAGRQEISRDLNADLVLSTDRPARDQVAAVPGVAAVSEESQVSFDLGADDGDGGLEYEGTTGLAVDPVGYAATHRMAVTAGNLADLRGASVAVSPSESGGWRVGDLMPVHLDGGPEQLRVVALLPETVSGPYILLPSDLRRDGPRQYVIRAADPAAAATALAGLGQVMTTAQWVDAYTDDQQQMSTNIMIALMGMAMVYTLIAMVNAVVIAASDRRGEFAAARVTGLTRGQVVGAALAESLGVVAIGVLLGILAAAGTLAGMAAAVRDMIGISVASVPWALGGAVVAVAVIVVATASVLTTLSATRTPAIRLVAARE</sequence>
<dbReference type="OrthoDB" id="3223244at2"/>
<evidence type="ECO:0000256" key="2">
    <source>
        <dbReference type="ARBA" id="ARBA00022475"/>
    </source>
</evidence>
<feature type="transmembrane region" description="Helical" evidence="6">
    <location>
        <begin position="159"/>
        <end position="182"/>
    </location>
</feature>
<organism evidence="8 9">
    <name type="scientific">Asanoa ferruginea</name>
    <dbReference type="NCBI Taxonomy" id="53367"/>
    <lineage>
        <taxon>Bacteria</taxon>
        <taxon>Bacillati</taxon>
        <taxon>Actinomycetota</taxon>
        <taxon>Actinomycetes</taxon>
        <taxon>Micromonosporales</taxon>
        <taxon>Micromonosporaceae</taxon>
        <taxon>Asanoa</taxon>
    </lineage>
</organism>
<comment type="caution">
    <text evidence="8">The sequence shown here is derived from an EMBL/GenBank/DDBJ whole genome shotgun (WGS) entry which is preliminary data.</text>
</comment>
<dbReference type="InterPro" id="IPR038766">
    <property type="entry name" value="Membrane_comp_ABC_pdt"/>
</dbReference>
<name>A0A3D9ZEL0_9ACTN</name>
<keyword evidence="2" id="KW-1003">Cell membrane</keyword>
<evidence type="ECO:0000256" key="1">
    <source>
        <dbReference type="ARBA" id="ARBA00004651"/>
    </source>
</evidence>
<evidence type="ECO:0000313" key="8">
    <source>
        <dbReference type="EMBL" id="REF95685.1"/>
    </source>
</evidence>
<protein>
    <submittedName>
        <fullName evidence="8">Putative ABC transport system permease protein</fullName>
    </submittedName>
</protein>
<feature type="transmembrane region" description="Helical" evidence="6">
    <location>
        <begin position="545"/>
        <end position="572"/>
    </location>
</feature>
<evidence type="ECO:0000259" key="7">
    <source>
        <dbReference type="Pfam" id="PF02687"/>
    </source>
</evidence>
<dbReference type="PANTHER" id="PTHR30287:SF2">
    <property type="entry name" value="BLL1001 PROTEIN"/>
    <property type="match status" value="1"/>
</dbReference>
<feature type="domain" description="ABC3 transporter permease C-terminal" evidence="7">
    <location>
        <begin position="504"/>
        <end position="615"/>
    </location>
</feature>
<dbReference type="EMBL" id="QUMQ01000001">
    <property type="protein sequence ID" value="REF95685.1"/>
    <property type="molecule type" value="Genomic_DNA"/>
</dbReference>
<comment type="subcellular location">
    <subcellularLocation>
        <location evidence="1">Cell membrane</location>
        <topology evidence="1">Multi-pass membrane protein</topology>
    </subcellularLocation>
</comment>
<dbReference type="PANTHER" id="PTHR30287">
    <property type="entry name" value="MEMBRANE COMPONENT OF PREDICTED ABC SUPERFAMILY METABOLITE UPTAKE TRANSPORTER"/>
    <property type="match status" value="1"/>
</dbReference>